<sequence>MTADDIVSGLEALRALVRDPVTKTYALRLDYRYFEECIASWESKGYVQLNPDALVWTPYIMGRSNQSQFDRAPLHAVAPREDLEDEESEDLKESGNEEERQSPADADGSKDNDPVPLITNGTKDADSGQLPTEPAGPPSTDLLASANGFRHPTTTSAGSSTPAASNPAGDIPAWRFEIYPPVQAPASKRRPGRPFGSKTAKMPGTPIPVRTSGRNTPRRTSVLASVTPSANPPSVRRGRSAKLIDSPAVESTSVEPDGIENEPYGDLENTPAGGQDATSQIHVSTETELTSHAVAENELPALNGTTDPGNDQENEPTEHPAVEPVTPSKGKAVEGKAKLSKSVSRKSYVEKLELMVPAEDTALSTHENGIGDKAPVNGTDADGDTVMET</sequence>
<dbReference type="Proteomes" id="UP000188318">
    <property type="component" value="Unassembled WGS sequence"/>
</dbReference>
<dbReference type="VEuPathDB" id="FungiDB:ASPCADRAFT_205431"/>
<dbReference type="OrthoDB" id="787137at2759"/>
<dbReference type="AlphaFoldDB" id="A0A1R3RUL1"/>
<organism evidence="2 3">
    <name type="scientific">Aspergillus carbonarius (strain ITEM 5010)</name>
    <dbReference type="NCBI Taxonomy" id="602072"/>
    <lineage>
        <taxon>Eukaryota</taxon>
        <taxon>Fungi</taxon>
        <taxon>Dikarya</taxon>
        <taxon>Ascomycota</taxon>
        <taxon>Pezizomycotina</taxon>
        <taxon>Eurotiomycetes</taxon>
        <taxon>Eurotiomycetidae</taxon>
        <taxon>Eurotiales</taxon>
        <taxon>Aspergillaceae</taxon>
        <taxon>Aspergillus</taxon>
        <taxon>Aspergillus subgen. Circumdati</taxon>
    </lineage>
</organism>
<keyword evidence="3" id="KW-1185">Reference proteome</keyword>
<feature type="region of interest" description="Disordered" evidence="1">
    <location>
        <begin position="363"/>
        <end position="389"/>
    </location>
</feature>
<evidence type="ECO:0000256" key="1">
    <source>
        <dbReference type="SAM" id="MobiDB-lite"/>
    </source>
</evidence>
<feature type="compositionally biased region" description="Low complexity" evidence="1">
    <location>
        <begin position="152"/>
        <end position="169"/>
    </location>
</feature>
<dbReference type="STRING" id="602072.A0A1R3RUL1"/>
<gene>
    <name evidence="2" type="ORF">ASPCADRAFT_205431</name>
</gene>
<feature type="compositionally biased region" description="Polar residues" evidence="1">
    <location>
        <begin position="276"/>
        <end position="290"/>
    </location>
</feature>
<name>A0A1R3RUL1_ASPC5</name>
<feature type="compositionally biased region" description="Polar residues" evidence="1">
    <location>
        <begin position="212"/>
        <end position="229"/>
    </location>
</feature>
<reference evidence="3" key="1">
    <citation type="journal article" date="2017" name="Genome Biol.">
        <title>Comparative genomics reveals high biological diversity and specific adaptations in the industrially and medically important fungal genus Aspergillus.</title>
        <authorList>
            <person name="de Vries R.P."/>
            <person name="Riley R."/>
            <person name="Wiebenga A."/>
            <person name="Aguilar-Osorio G."/>
            <person name="Amillis S."/>
            <person name="Uchima C.A."/>
            <person name="Anderluh G."/>
            <person name="Asadollahi M."/>
            <person name="Askin M."/>
            <person name="Barry K."/>
            <person name="Battaglia E."/>
            <person name="Bayram O."/>
            <person name="Benocci T."/>
            <person name="Braus-Stromeyer S.A."/>
            <person name="Caldana C."/>
            <person name="Canovas D."/>
            <person name="Cerqueira G.C."/>
            <person name="Chen F."/>
            <person name="Chen W."/>
            <person name="Choi C."/>
            <person name="Clum A."/>
            <person name="Dos Santos R.A."/>
            <person name="Damasio A.R."/>
            <person name="Diallinas G."/>
            <person name="Emri T."/>
            <person name="Fekete E."/>
            <person name="Flipphi M."/>
            <person name="Freyberg S."/>
            <person name="Gallo A."/>
            <person name="Gournas C."/>
            <person name="Habgood R."/>
            <person name="Hainaut M."/>
            <person name="Harispe M.L."/>
            <person name="Henrissat B."/>
            <person name="Hilden K.S."/>
            <person name="Hope R."/>
            <person name="Hossain A."/>
            <person name="Karabika E."/>
            <person name="Karaffa L."/>
            <person name="Karanyi Z."/>
            <person name="Krasevec N."/>
            <person name="Kuo A."/>
            <person name="Kusch H."/>
            <person name="LaButti K."/>
            <person name="Lagendijk E.L."/>
            <person name="Lapidus A."/>
            <person name="Levasseur A."/>
            <person name="Lindquist E."/>
            <person name="Lipzen A."/>
            <person name="Logrieco A.F."/>
            <person name="MacCabe A."/>
            <person name="Maekelae M.R."/>
            <person name="Malavazi I."/>
            <person name="Melin P."/>
            <person name="Meyer V."/>
            <person name="Mielnichuk N."/>
            <person name="Miskei M."/>
            <person name="Molnar A.P."/>
            <person name="Mule G."/>
            <person name="Ngan C.Y."/>
            <person name="Orejas M."/>
            <person name="Orosz E."/>
            <person name="Ouedraogo J.P."/>
            <person name="Overkamp K.M."/>
            <person name="Park H.-S."/>
            <person name="Perrone G."/>
            <person name="Piumi F."/>
            <person name="Punt P.J."/>
            <person name="Ram A.F."/>
            <person name="Ramon A."/>
            <person name="Rauscher S."/>
            <person name="Record E."/>
            <person name="Riano-Pachon D.M."/>
            <person name="Robert V."/>
            <person name="Roehrig J."/>
            <person name="Ruller R."/>
            <person name="Salamov A."/>
            <person name="Salih N.S."/>
            <person name="Samson R.A."/>
            <person name="Sandor E."/>
            <person name="Sanguinetti M."/>
            <person name="Schuetze T."/>
            <person name="Sepcic K."/>
            <person name="Shelest E."/>
            <person name="Sherlock G."/>
            <person name="Sophianopoulou V."/>
            <person name="Squina F.M."/>
            <person name="Sun H."/>
            <person name="Susca A."/>
            <person name="Todd R.B."/>
            <person name="Tsang A."/>
            <person name="Unkles S.E."/>
            <person name="van de Wiele N."/>
            <person name="van Rossen-Uffink D."/>
            <person name="Oliveira J.V."/>
            <person name="Vesth T.C."/>
            <person name="Visser J."/>
            <person name="Yu J.-H."/>
            <person name="Zhou M."/>
            <person name="Andersen M.R."/>
            <person name="Archer D.B."/>
            <person name="Baker S.E."/>
            <person name="Benoit I."/>
            <person name="Brakhage A.A."/>
            <person name="Braus G.H."/>
            <person name="Fischer R."/>
            <person name="Frisvad J.C."/>
            <person name="Goldman G.H."/>
            <person name="Houbraken J."/>
            <person name="Oakley B."/>
            <person name="Pocsi I."/>
            <person name="Scazzocchio C."/>
            <person name="Seiboth B."/>
            <person name="vanKuyk P.A."/>
            <person name="Wortman J."/>
            <person name="Dyer P.S."/>
            <person name="Grigoriev I.V."/>
        </authorList>
    </citation>
    <scope>NUCLEOTIDE SEQUENCE [LARGE SCALE GENOMIC DNA]</scope>
    <source>
        <strain evidence="3">ITEM 5010</strain>
    </source>
</reference>
<evidence type="ECO:0000313" key="3">
    <source>
        <dbReference type="Proteomes" id="UP000188318"/>
    </source>
</evidence>
<feature type="region of interest" description="Disordered" evidence="1">
    <location>
        <begin position="78"/>
        <end position="344"/>
    </location>
</feature>
<feature type="compositionally biased region" description="Basic and acidic residues" evidence="1">
    <location>
        <begin position="91"/>
        <end position="113"/>
    </location>
</feature>
<proteinExistence type="predicted"/>
<accession>A0A1R3RUL1</accession>
<protein>
    <submittedName>
        <fullName evidence="2">Uncharacterized protein</fullName>
    </submittedName>
</protein>
<dbReference type="EMBL" id="KV907496">
    <property type="protein sequence ID" value="OOF98158.1"/>
    <property type="molecule type" value="Genomic_DNA"/>
</dbReference>
<evidence type="ECO:0000313" key="2">
    <source>
        <dbReference type="EMBL" id="OOF98158.1"/>
    </source>
</evidence>
<dbReference type="OMA" id="SANGFRH"/>